<reference evidence="3" key="1">
    <citation type="submission" date="2019-11" db="EMBL/GenBank/DDBJ databases">
        <title>Studies on the baculoviruses infecting the caterpillars, Spilarctia obliqua Walker (Erebidae) and Pieris brassicae Linn. (Pieridae) (Insecta: Lepidoptera).</title>
        <authorList>
            <person name="Paul S."/>
            <person name="Arumugaperumal A."/>
            <person name="Sathiya Balasingh Thangapandi E.J.J."/>
            <person name="Sarjubala Devi H."/>
            <person name="Johnson T."/>
            <person name="Maisnam S."/>
            <person name="Krishnavel S."/>
            <person name="Soman Syamala S."/>
            <person name="Ramamoorthy S."/>
            <person name="Karthikeyan R."/>
            <person name="Subburaman C."/>
            <person name="Jeyaprakash R."/>
            <person name="Azhaguchamy M."/>
            <person name="Ramaiyer V."/>
            <person name="Sivasubramaniam S."/>
        </authorList>
    </citation>
    <scope>NUCLEOTIDE SEQUENCE</scope>
    <source>
        <strain evidence="3">Manipur</strain>
    </source>
</reference>
<dbReference type="InterPro" id="IPR050784">
    <property type="entry name" value="IAP"/>
</dbReference>
<name>A0A7G9U8U5_GVPB</name>
<dbReference type="InterPro" id="IPR001841">
    <property type="entry name" value="Znf_RING"/>
</dbReference>
<protein>
    <submittedName>
        <fullName evidence="3">IAP-1</fullName>
    </submittedName>
</protein>
<accession>A0A7G9U8U5</accession>
<dbReference type="GO" id="GO:0008270">
    <property type="term" value="F:zinc ion binding"/>
    <property type="evidence" value="ECO:0007669"/>
    <property type="project" value="UniProtKB-KW"/>
</dbReference>
<dbReference type="SMART" id="SM00184">
    <property type="entry name" value="RING"/>
    <property type="match status" value="1"/>
</dbReference>
<dbReference type="InterPro" id="IPR001370">
    <property type="entry name" value="BIR_rpt"/>
</dbReference>
<dbReference type="GO" id="GO:0043027">
    <property type="term" value="F:cysteine-type endopeptidase inhibitor activity involved in apoptotic process"/>
    <property type="evidence" value="ECO:0007669"/>
    <property type="project" value="TreeGrafter"/>
</dbReference>
<dbReference type="GO" id="GO:0031398">
    <property type="term" value="P:positive regulation of protein ubiquitination"/>
    <property type="evidence" value="ECO:0007669"/>
    <property type="project" value="TreeGrafter"/>
</dbReference>
<dbReference type="SUPFAM" id="SSF57924">
    <property type="entry name" value="Inhibitor of apoptosis (IAP) repeat"/>
    <property type="match status" value="1"/>
</dbReference>
<dbReference type="Gene3D" id="1.10.1170.10">
    <property type="entry name" value="Inhibitor Of Apoptosis Protein (2mihbC-IAP-1), Chain A"/>
    <property type="match status" value="1"/>
</dbReference>
<dbReference type="PROSITE" id="PS50143">
    <property type="entry name" value="BIR_REPEAT_2"/>
    <property type="match status" value="1"/>
</dbReference>
<keyword evidence="1" id="KW-0479">Metal-binding</keyword>
<dbReference type="PANTHER" id="PTHR10044:SF139">
    <property type="entry name" value="DEATH-ASSOCIATED INHIBITOR OF APOPTOSIS 2"/>
    <property type="match status" value="1"/>
</dbReference>
<feature type="domain" description="RING-type" evidence="2">
    <location>
        <begin position="77"/>
        <end position="114"/>
    </location>
</feature>
<evidence type="ECO:0000259" key="2">
    <source>
        <dbReference type="PROSITE" id="PS50089"/>
    </source>
</evidence>
<organism evidence="3">
    <name type="scientific">Pieris brassicae granulosis virus</name>
    <name type="common">PbGV</name>
    <name type="synonym">Pieris brassicae granulovirus</name>
    <dbReference type="NCBI Taxonomy" id="10465"/>
    <lineage>
        <taxon>Viruses</taxon>
        <taxon>Viruses incertae sedis</taxon>
        <taxon>Naldaviricetes</taxon>
        <taxon>Lefavirales</taxon>
        <taxon>Baculoviridae</taxon>
        <taxon>Betabaculovirus</taxon>
        <taxon>Betabaculovirus arrapae</taxon>
    </lineage>
</organism>
<keyword evidence="1" id="KW-0862">Zinc</keyword>
<dbReference type="InterPro" id="IPR013083">
    <property type="entry name" value="Znf_RING/FYVE/PHD"/>
</dbReference>
<proteinExistence type="predicted"/>
<dbReference type="GO" id="GO:0051726">
    <property type="term" value="P:regulation of cell cycle"/>
    <property type="evidence" value="ECO:0007669"/>
    <property type="project" value="TreeGrafter"/>
</dbReference>
<dbReference type="CDD" id="cd16649">
    <property type="entry name" value="mRING-HC-C3HC5_CGRF1-like"/>
    <property type="match status" value="1"/>
</dbReference>
<dbReference type="PROSITE" id="PS50089">
    <property type="entry name" value="ZF_RING_2"/>
    <property type="match status" value="1"/>
</dbReference>
<evidence type="ECO:0000313" key="3">
    <source>
        <dbReference type="EMBL" id="QNN89526.1"/>
    </source>
</evidence>
<sequence length="126" mass="14901">MFFCDGGINEWYPKDDPWKQHALWFAGCQFLIASKGLKYIEQVHDEEKIRYLPINKKNNNNILENTEETVQKDDLKCVICFENPRNMLLLPCKHINLCGQCMCSLDNQICPICRNYFTQFVEVYIN</sequence>
<dbReference type="Gene3D" id="3.30.40.10">
    <property type="entry name" value="Zinc/RING finger domain, C3HC4 (zinc finger)"/>
    <property type="match status" value="1"/>
</dbReference>
<dbReference type="GO" id="GO:0061630">
    <property type="term" value="F:ubiquitin protein ligase activity"/>
    <property type="evidence" value="ECO:0007669"/>
    <property type="project" value="TreeGrafter"/>
</dbReference>
<dbReference type="PANTHER" id="PTHR10044">
    <property type="entry name" value="INHIBITOR OF APOPTOSIS"/>
    <property type="match status" value="1"/>
</dbReference>
<evidence type="ECO:0000256" key="1">
    <source>
        <dbReference type="PROSITE-ProRule" id="PRU00175"/>
    </source>
</evidence>
<dbReference type="EMBL" id="MN750576">
    <property type="protein sequence ID" value="QNN89526.1"/>
    <property type="molecule type" value="Genomic_DNA"/>
</dbReference>
<dbReference type="Pfam" id="PF00653">
    <property type="entry name" value="BIR"/>
    <property type="match status" value="1"/>
</dbReference>
<keyword evidence="1" id="KW-0863">Zinc-finger</keyword>
<organismHost>
    <name type="scientific">Pieris brassicae</name>
    <name type="common">White butterfly</name>
    <name type="synonym">Large white butterfly</name>
    <dbReference type="NCBI Taxonomy" id="7116"/>
</organismHost>
<dbReference type="Pfam" id="PF13920">
    <property type="entry name" value="zf-C3HC4_3"/>
    <property type="match status" value="1"/>
</dbReference>